<keyword evidence="2" id="KW-1133">Transmembrane helix</keyword>
<feature type="transmembrane region" description="Helical" evidence="2">
    <location>
        <begin position="57"/>
        <end position="80"/>
    </location>
</feature>
<name>A0A0R3PPA0_ANGCS</name>
<feature type="region of interest" description="Disordered" evidence="1">
    <location>
        <begin position="92"/>
        <end position="131"/>
    </location>
</feature>
<gene>
    <name evidence="3" type="ORF">ACOC_LOCUS6999</name>
</gene>
<organism evidence="5">
    <name type="scientific">Angiostrongylus costaricensis</name>
    <name type="common">Nematode worm</name>
    <dbReference type="NCBI Taxonomy" id="334426"/>
    <lineage>
        <taxon>Eukaryota</taxon>
        <taxon>Metazoa</taxon>
        <taxon>Ecdysozoa</taxon>
        <taxon>Nematoda</taxon>
        <taxon>Chromadorea</taxon>
        <taxon>Rhabditida</taxon>
        <taxon>Rhabditina</taxon>
        <taxon>Rhabditomorpha</taxon>
        <taxon>Strongyloidea</taxon>
        <taxon>Metastrongylidae</taxon>
        <taxon>Angiostrongylus</taxon>
    </lineage>
</organism>
<dbReference type="AlphaFoldDB" id="A0A0R3PPA0"/>
<feature type="compositionally biased region" description="Low complexity" evidence="1">
    <location>
        <begin position="13"/>
        <end position="23"/>
    </location>
</feature>
<dbReference type="Proteomes" id="UP000267027">
    <property type="component" value="Unassembled WGS sequence"/>
</dbReference>
<sequence>MTNLLFRRACSQSHNGNGDAGANDGDDDEDSDHDDDENETAICLEQQRRHQGRQPSAIVALIGLSFSHSLITVSLALPLYCKNNGAKRITQAHSHRILRENAKRTDEKRDDDDDDDGDDNNRTACPRRHLQQPAAKDYCPVSEYERSGTTIQLVIPMFQNGSPLPLCCSFVT</sequence>
<dbReference type="WBParaSite" id="ACOC_0000699801-mRNA-1">
    <property type="protein sequence ID" value="ACOC_0000699801-mRNA-1"/>
    <property type="gene ID" value="ACOC_0000699801"/>
</dbReference>
<evidence type="ECO:0000313" key="5">
    <source>
        <dbReference type="WBParaSite" id="ACOC_0000699801-mRNA-1"/>
    </source>
</evidence>
<accession>A0A0R3PPA0</accession>
<keyword evidence="2" id="KW-0472">Membrane</keyword>
<evidence type="ECO:0000256" key="1">
    <source>
        <dbReference type="SAM" id="MobiDB-lite"/>
    </source>
</evidence>
<dbReference type="EMBL" id="UYYA01003996">
    <property type="protein sequence ID" value="VDM58584.1"/>
    <property type="molecule type" value="Genomic_DNA"/>
</dbReference>
<reference evidence="5" key="1">
    <citation type="submission" date="2017-02" db="UniProtKB">
        <authorList>
            <consortium name="WormBaseParasite"/>
        </authorList>
    </citation>
    <scope>IDENTIFICATION</scope>
</reference>
<feature type="compositionally biased region" description="Basic and acidic residues" evidence="1">
    <location>
        <begin position="97"/>
        <end position="108"/>
    </location>
</feature>
<keyword evidence="4" id="KW-1185">Reference proteome</keyword>
<keyword evidence="2" id="KW-0812">Transmembrane</keyword>
<evidence type="ECO:0000313" key="3">
    <source>
        <dbReference type="EMBL" id="VDM58584.1"/>
    </source>
</evidence>
<evidence type="ECO:0000313" key="4">
    <source>
        <dbReference type="Proteomes" id="UP000267027"/>
    </source>
</evidence>
<feature type="compositionally biased region" description="Acidic residues" evidence="1">
    <location>
        <begin position="24"/>
        <end position="37"/>
    </location>
</feature>
<evidence type="ECO:0000256" key="2">
    <source>
        <dbReference type="SAM" id="Phobius"/>
    </source>
</evidence>
<reference evidence="3 4" key="2">
    <citation type="submission" date="2018-11" db="EMBL/GenBank/DDBJ databases">
        <authorList>
            <consortium name="Pathogen Informatics"/>
        </authorList>
    </citation>
    <scope>NUCLEOTIDE SEQUENCE [LARGE SCALE GENOMIC DNA]</scope>
    <source>
        <strain evidence="3 4">Costa Rica</strain>
    </source>
</reference>
<protein>
    <submittedName>
        <fullName evidence="5">G_PROTEIN_RECEP_F1_2 domain-containing protein</fullName>
    </submittedName>
</protein>
<feature type="region of interest" description="Disordered" evidence="1">
    <location>
        <begin position="10"/>
        <end position="37"/>
    </location>
</feature>
<proteinExistence type="predicted"/>
<feature type="compositionally biased region" description="Acidic residues" evidence="1">
    <location>
        <begin position="109"/>
        <end position="118"/>
    </location>
</feature>